<keyword evidence="2" id="KW-1185">Reference proteome</keyword>
<dbReference type="Proteomes" id="UP001597260">
    <property type="component" value="Unassembled WGS sequence"/>
</dbReference>
<comment type="caution">
    <text evidence="1">The sequence shown here is derived from an EMBL/GenBank/DDBJ whole genome shotgun (WGS) entry which is preliminary data.</text>
</comment>
<proteinExistence type="predicted"/>
<name>A0ABW3Y8S4_9ACTN</name>
<dbReference type="EMBL" id="JBHTMP010000001">
    <property type="protein sequence ID" value="MFD1319664.1"/>
    <property type="molecule type" value="Genomic_DNA"/>
</dbReference>
<dbReference type="RefSeq" id="WP_377565777.1">
    <property type="nucleotide sequence ID" value="NZ_JBHTMP010000001.1"/>
</dbReference>
<sequence length="66" mass="6706">MSGALDLTGLDATEVSWSDNPEKSTDLYAVAPAGSISVTEGANDGRSCCGGGCGGRPIQWCCINCH</sequence>
<evidence type="ECO:0000313" key="2">
    <source>
        <dbReference type="Proteomes" id="UP001597260"/>
    </source>
</evidence>
<gene>
    <name evidence="1" type="ORF">ACFQ4H_01030</name>
</gene>
<reference evidence="2" key="1">
    <citation type="journal article" date="2019" name="Int. J. Syst. Evol. Microbiol.">
        <title>The Global Catalogue of Microorganisms (GCM) 10K type strain sequencing project: providing services to taxonomists for standard genome sequencing and annotation.</title>
        <authorList>
            <consortium name="The Broad Institute Genomics Platform"/>
            <consortium name="The Broad Institute Genome Sequencing Center for Infectious Disease"/>
            <person name="Wu L."/>
            <person name="Ma J."/>
        </authorList>
    </citation>
    <scope>NUCLEOTIDE SEQUENCE [LARGE SCALE GENOMIC DNA]</scope>
    <source>
        <strain evidence="2">JCM 31037</strain>
    </source>
</reference>
<protein>
    <submittedName>
        <fullName evidence="1">Uncharacterized protein</fullName>
    </submittedName>
</protein>
<evidence type="ECO:0000313" key="1">
    <source>
        <dbReference type="EMBL" id="MFD1319664.1"/>
    </source>
</evidence>
<organism evidence="1 2">
    <name type="scientific">Micromonospora sonneratiae</name>
    <dbReference type="NCBI Taxonomy" id="1184706"/>
    <lineage>
        <taxon>Bacteria</taxon>
        <taxon>Bacillati</taxon>
        <taxon>Actinomycetota</taxon>
        <taxon>Actinomycetes</taxon>
        <taxon>Micromonosporales</taxon>
        <taxon>Micromonosporaceae</taxon>
        <taxon>Micromonospora</taxon>
    </lineage>
</organism>
<accession>A0ABW3Y8S4</accession>